<dbReference type="NCBIfam" id="TIGR03302">
    <property type="entry name" value="OM_YfiO"/>
    <property type="match status" value="1"/>
</dbReference>
<accession>A0A6N4DIG7</accession>
<dbReference type="RefSeq" id="WP_417658097.1">
    <property type="nucleotide sequence ID" value="NZ_JBLXDX010000013.1"/>
</dbReference>
<proteinExistence type="inferred from homology"/>
<dbReference type="GO" id="GO:1990063">
    <property type="term" value="C:Bam protein complex"/>
    <property type="evidence" value="ECO:0007669"/>
    <property type="project" value="TreeGrafter"/>
</dbReference>
<comment type="subunit">
    <text evidence="6">Part of the Bam complex.</text>
</comment>
<sequence>MKLRIILACMTGLVLGGCAGSPDEEIFDPRLSDAQLTYERAKNNIASGNYSTAAQTLTALSTRYPFGPLSHQIQMDQIYVYYKLADIDKALAAIDRFSRLNPNHPDIDYVMYMRGLVNQRADYNAIQELAGVDRSDRDPSKAREAFDDFADLIRRYPDSKYVGDARQRMVAIKSRLARYELAVADYYVKREAYLAAANRARYVLENYSDTPEAERALEVMADCYGRLNLNELREDAIATLRENFPSNNSF</sequence>
<dbReference type="InterPro" id="IPR017689">
    <property type="entry name" value="BamD"/>
</dbReference>
<dbReference type="PROSITE" id="PS51257">
    <property type="entry name" value="PROKAR_LIPOPROTEIN"/>
    <property type="match status" value="1"/>
</dbReference>
<feature type="domain" description="Outer membrane lipoprotein BamD-like" evidence="7">
    <location>
        <begin position="36"/>
        <end position="236"/>
    </location>
</feature>
<dbReference type="Proteomes" id="UP000241514">
    <property type="component" value="Unassembled WGS sequence"/>
</dbReference>
<dbReference type="SUPFAM" id="SSF48452">
    <property type="entry name" value="TPR-like"/>
    <property type="match status" value="1"/>
</dbReference>
<dbReference type="GO" id="GO:0051205">
    <property type="term" value="P:protein insertion into membrane"/>
    <property type="evidence" value="ECO:0007669"/>
    <property type="project" value="UniProtKB-UniRule"/>
</dbReference>
<dbReference type="EMBL" id="PYVG01000008">
    <property type="protein sequence ID" value="PTB89729.1"/>
    <property type="molecule type" value="Genomic_DNA"/>
</dbReference>
<keyword evidence="3 6" id="KW-0564">Palmitate</keyword>
<dbReference type="AlphaFoldDB" id="A0A6N4DIG7"/>
<evidence type="ECO:0000256" key="6">
    <source>
        <dbReference type="HAMAP-Rule" id="MF_00922"/>
    </source>
</evidence>
<dbReference type="Gene3D" id="1.25.40.10">
    <property type="entry name" value="Tetratricopeptide repeat domain"/>
    <property type="match status" value="1"/>
</dbReference>
<keyword evidence="4 6" id="KW-0998">Cell outer membrane</keyword>
<gene>
    <name evidence="6" type="primary">bamD</name>
    <name evidence="8" type="ORF">C9928_02465</name>
</gene>
<reference evidence="8 9" key="1">
    <citation type="submission" date="2018-03" db="EMBL/GenBank/DDBJ databases">
        <title>Cross-interface Injection: A General Nanoliter Liquid Handling Method Applied to Single Cells Genome Amplification Automated Nanoliter Liquid Handling Applied to Single Cell Multiple Displacement Amplification.</title>
        <authorList>
            <person name="Yun J."/>
            <person name="Xu P."/>
            <person name="Xu J."/>
            <person name="Dai X."/>
            <person name="Wang Y."/>
            <person name="Zheng X."/>
            <person name="Cao C."/>
            <person name="Yi Q."/>
            <person name="Zhu Y."/>
            <person name="Wang L."/>
            <person name="Dong Z."/>
            <person name="Huang Y."/>
            <person name="Huang L."/>
            <person name="Du W."/>
        </authorList>
    </citation>
    <scope>NUCLEOTIDE SEQUENCE [LARGE SCALE GENOMIC DNA]</scope>
    <source>
        <strain evidence="8 9">A9-4</strain>
    </source>
</reference>
<dbReference type="HAMAP" id="MF_00922">
    <property type="entry name" value="OM_assembly_BamD"/>
    <property type="match status" value="1"/>
</dbReference>
<evidence type="ECO:0000256" key="3">
    <source>
        <dbReference type="ARBA" id="ARBA00023139"/>
    </source>
</evidence>
<name>A0A6N4DIG7_9GAMM</name>
<evidence type="ECO:0000313" key="8">
    <source>
        <dbReference type="EMBL" id="PTB89729.1"/>
    </source>
</evidence>
<dbReference type="PANTHER" id="PTHR37423:SF1">
    <property type="entry name" value="OUTER MEMBRANE PROTEIN ASSEMBLY FACTOR BAMD"/>
    <property type="match status" value="1"/>
</dbReference>
<dbReference type="Pfam" id="PF13525">
    <property type="entry name" value="YfiO"/>
    <property type="match status" value="1"/>
</dbReference>
<comment type="similarity">
    <text evidence="6">Belongs to the BamD family.</text>
</comment>
<protein>
    <recommendedName>
        <fullName evidence="6">Outer membrane protein assembly factor BamD</fullName>
    </recommendedName>
</protein>
<evidence type="ECO:0000256" key="4">
    <source>
        <dbReference type="ARBA" id="ARBA00023237"/>
    </source>
</evidence>
<dbReference type="GO" id="GO:0043165">
    <property type="term" value="P:Gram-negative-bacterium-type cell outer membrane assembly"/>
    <property type="evidence" value="ECO:0007669"/>
    <property type="project" value="UniProtKB-UniRule"/>
</dbReference>
<dbReference type="InterPro" id="IPR011990">
    <property type="entry name" value="TPR-like_helical_dom_sf"/>
</dbReference>
<organism evidence="8 9">
    <name type="scientific">Pseudidiomarina aestuarii</name>
    <dbReference type="NCBI Taxonomy" id="624146"/>
    <lineage>
        <taxon>Bacteria</taxon>
        <taxon>Pseudomonadati</taxon>
        <taxon>Pseudomonadota</taxon>
        <taxon>Gammaproteobacteria</taxon>
        <taxon>Alteromonadales</taxon>
        <taxon>Idiomarinaceae</taxon>
        <taxon>Pseudidiomarina</taxon>
    </lineage>
</organism>
<evidence type="ECO:0000256" key="2">
    <source>
        <dbReference type="ARBA" id="ARBA00023136"/>
    </source>
</evidence>
<keyword evidence="1 6" id="KW-0732">Signal</keyword>
<keyword evidence="2 6" id="KW-0472">Membrane</keyword>
<dbReference type="InterPro" id="IPR039565">
    <property type="entry name" value="BamD-like"/>
</dbReference>
<dbReference type="CDD" id="cd15830">
    <property type="entry name" value="BamD"/>
    <property type="match status" value="1"/>
</dbReference>
<evidence type="ECO:0000256" key="1">
    <source>
        <dbReference type="ARBA" id="ARBA00022729"/>
    </source>
</evidence>
<comment type="function">
    <text evidence="6">Part of the outer membrane protein assembly complex, which is involved in assembly and insertion of beta-barrel proteins into the outer membrane.</text>
</comment>
<evidence type="ECO:0000259" key="7">
    <source>
        <dbReference type="Pfam" id="PF13525"/>
    </source>
</evidence>
<keyword evidence="5 6" id="KW-0449">Lipoprotein</keyword>
<dbReference type="PANTHER" id="PTHR37423">
    <property type="entry name" value="SOLUBLE LYTIC MUREIN TRANSGLYCOSYLASE-RELATED"/>
    <property type="match status" value="1"/>
</dbReference>
<evidence type="ECO:0000313" key="9">
    <source>
        <dbReference type="Proteomes" id="UP000241514"/>
    </source>
</evidence>
<comment type="caution">
    <text evidence="8">The sequence shown here is derived from an EMBL/GenBank/DDBJ whole genome shotgun (WGS) entry which is preliminary data.</text>
</comment>
<comment type="subcellular location">
    <subcellularLocation>
        <location evidence="6">Cell outer membrane</location>
        <topology evidence="6">Lipid-anchor</topology>
    </subcellularLocation>
</comment>
<evidence type="ECO:0000256" key="5">
    <source>
        <dbReference type="ARBA" id="ARBA00023288"/>
    </source>
</evidence>